<dbReference type="EMBL" id="DS480384">
    <property type="protein sequence ID" value="EDO18844.1"/>
    <property type="molecule type" value="Genomic_DNA"/>
</dbReference>
<keyword evidence="3" id="KW-0479">Metal-binding</keyword>
<keyword evidence="4" id="KW-0863">Zinc-finger</keyword>
<dbReference type="Gene3D" id="3.90.70.80">
    <property type="match status" value="1"/>
</dbReference>
<accession>A7TFN6</accession>
<dbReference type="Gene3D" id="3.10.20.90">
    <property type="entry name" value="Phosphatidylinositol 3-kinase Catalytic Subunit, Chain A, domain 1"/>
    <property type="match status" value="1"/>
</dbReference>
<name>A7TFN6_VANPO</name>
<keyword evidence="7 9" id="KW-0788">Thiol protease</keyword>
<dbReference type="GO" id="GO:0004843">
    <property type="term" value="F:cysteine-type deubiquitinase activity"/>
    <property type="evidence" value="ECO:0007669"/>
    <property type="project" value="UniProtKB-UniRule"/>
</dbReference>
<dbReference type="InterPro" id="IPR003323">
    <property type="entry name" value="OTU_dom"/>
</dbReference>
<reference evidence="11 12" key="1">
    <citation type="journal article" date="2007" name="Proc. Natl. Acad. Sci. U.S.A.">
        <title>Independent sorting-out of thousands of duplicated gene pairs in two yeast species descended from a whole-genome duplication.</title>
        <authorList>
            <person name="Scannell D.R."/>
            <person name="Frank A.C."/>
            <person name="Conant G.C."/>
            <person name="Byrne K.P."/>
            <person name="Woolfit M."/>
            <person name="Wolfe K.H."/>
        </authorList>
    </citation>
    <scope>NUCLEOTIDE SEQUENCE [LARGE SCALE GENOMIC DNA]</scope>
    <source>
        <strain evidence="12">ATCC 22028 / DSM 70294 / BCRC 21397 / CBS 2163 / NBRC 10782 / NRRL Y-8283 / UCD 57-17</strain>
    </source>
</reference>
<dbReference type="GO" id="GO:0006355">
    <property type="term" value="P:regulation of DNA-templated transcription"/>
    <property type="evidence" value="ECO:0007669"/>
    <property type="project" value="EnsemblFungi"/>
</dbReference>
<evidence type="ECO:0000256" key="8">
    <source>
        <dbReference type="ARBA" id="ARBA00022833"/>
    </source>
</evidence>
<keyword evidence="2" id="KW-0645">Protease</keyword>
<evidence type="ECO:0000256" key="1">
    <source>
        <dbReference type="ARBA" id="ARBA00000707"/>
    </source>
</evidence>
<evidence type="ECO:0000256" key="3">
    <source>
        <dbReference type="ARBA" id="ARBA00022723"/>
    </source>
</evidence>
<evidence type="ECO:0000259" key="10">
    <source>
        <dbReference type="PROSITE" id="PS50802"/>
    </source>
</evidence>
<dbReference type="PROSITE" id="PS50802">
    <property type="entry name" value="OTU"/>
    <property type="match status" value="1"/>
</dbReference>
<dbReference type="OrthoDB" id="65596at2759"/>
<dbReference type="PANTHER" id="PTHR13312">
    <property type="entry name" value="HIV-INDUCED PROTEIN-7-LIKE PROTEASE"/>
    <property type="match status" value="1"/>
</dbReference>
<keyword evidence="9" id="KW-0963">Cytoplasm</keyword>
<evidence type="ECO:0000256" key="9">
    <source>
        <dbReference type="RuleBase" id="RU367104"/>
    </source>
</evidence>
<dbReference type="FunCoup" id="A7TFN6">
    <property type="interactions" value="733"/>
</dbReference>
<dbReference type="Pfam" id="PF02338">
    <property type="entry name" value="OTU"/>
    <property type="match status" value="1"/>
</dbReference>
<dbReference type="EC" id="3.4.19.12" evidence="9"/>
<dbReference type="AlphaFoldDB" id="A7TFN6"/>
<keyword evidence="12" id="KW-1185">Reference proteome</keyword>
<dbReference type="OMA" id="TRCILVY"/>
<dbReference type="PANTHER" id="PTHR13312:SF0">
    <property type="entry name" value="UBIQUITIN THIOESTERASE OTU1"/>
    <property type="match status" value="1"/>
</dbReference>
<organism evidence="12">
    <name type="scientific">Vanderwaltozyma polyspora (strain ATCC 22028 / DSM 70294 / BCRC 21397 / CBS 2163 / NBRC 10782 / NRRL Y-8283 / UCD 57-17)</name>
    <name type="common">Kluyveromyces polysporus</name>
    <dbReference type="NCBI Taxonomy" id="436907"/>
    <lineage>
        <taxon>Eukaryota</taxon>
        <taxon>Fungi</taxon>
        <taxon>Dikarya</taxon>
        <taxon>Ascomycota</taxon>
        <taxon>Saccharomycotina</taxon>
        <taxon>Saccharomycetes</taxon>
        <taxon>Saccharomycetales</taxon>
        <taxon>Saccharomycetaceae</taxon>
        <taxon>Vanderwaltozyma</taxon>
    </lineage>
</organism>
<dbReference type="Proteomes" id="UP000000267">
    <property type="component" value="Unassembled WGS sequence"/>
</dbReference>
<dbReference type="GO" id="GO:0030968">
    <property type="term" value="P:endoplasmic reticulum unfolded protein response"/>
    <property type="evidence" value="ECO:0007669"/>
    <property type="project" value="TreeGrafter"/>
</dbReference>
<evidence type="ECO:0000256" key="4">
    <source>
        <dbReference type="ARBA" id="ARBA00022771"/>
    </source>
</evidence>
<dbReference type="GO" id="GO:0005829">
    <property type="term" value="C:cytosol"/>
    <property type="evidence" value="ECO:0007669"/>
    <property type="project" value="TreeGrafter"/>
</dbReference>
<evidence type="ECO:0000256" key="7">
    <source>
        <dbReference type="ARBA" id="ARBA00022807"/>
    </source>
</evidence>
<keyword evidence="6 9" id="KW-0378">Hydrolase</keyword>
<keyword evidence="8" id="KW-0862">Zinc</keyword>
<comment type="function">
    <text evidence="9">Hydrolase that can remove conjugated ubiquitin from proteins and may therefore play an important regulatory role at the level of protein turnover by preventing degradation.</text>
</comment>
<comment type="catalytic activity">
    <reaction evidence="1 9">
        <text>Thiol-dependent hydrolysis of ester, thioester, amide, peptide and isopeptide bonds formed by the C-terminal Gly of ubiquitin (a 76-residue protein attached to proteins as an intracellular targeting signal).</text>
        <dbReference type="EC" id="3.4.19.12"/>
    </reaction>
</comment>
<dbReference type="RefSeq" id="XP_001646702.1">
    <property type="nucleotide sequence ID" value="XM_001646652.1"/>
</dbReference>
<dbReference type="eggNOG" id="KOG3288">
    <property type="taxonomic scope" value="Eukaryota"/>
</dbReference>
<evidence type="ECO:0000313" key="11">
    <source>
        <dbReference type="EMBL" id="EDO18844.1"/>
    </source>
</evidence>
<keyword evidence="5 9" id="KW-0833">Ubl conjugation pathway</keyword>
<proteinExistence type="predicted"/>
<dbReference type="STRING" id="436907.A7TFN6"/>
<dbReference type="GO" id="GO:0016579">
    <property type="term" value="P:protein deubiquitination"/>
    <property type="evidence" value="ECO:0007669"/>
    <property type="project" value="EnsemblFungi"/>
</dbReference>
<dbReference type="InterPro" id="IPR048857">
    <property type="entry name" value="OTU1_Ubl"/>
</dbReference>
<dbReference type="SUPFAM" id="SSF54001">
    <property type="entry name" value="Cysteine proteinases"/>
    <property type="match status" value="1"/>
</dbReference>
<dbReference type="GO" id="GO:0005634">
    <property type="term" value="C:nucleus"/>
    <property type="evidence" value="ECO:0007669"/>
    <property type="project" value="TreeGrafter"/>
</dbReference>
<evidence type="ECO:0000256" key="5">
    <source>
        <dbReference type="ARBA" id="ARBA00022786"/>
    </source>
</evidence>
<feature type="domain" description="OTU" evidence="10">
    <location>
        <begin position="115"/>
        <end position="236"/>
    </location>
</feature>
<evidence type="ECO:0000313" key="12">
    <source>
        <dbReference type="Proteomes" id="UP000000267"/>
    </source>
</evidence>
<dbReference type="InParanoid" id="A7TFN6"/>
<protein>
    <recommendedName>
        <fullName evidence="9">Ubiquitin thioesterase OTU</fullName>
        <ecNumber evidence="9">3.4.19.12</ecNumber>
    </recommendedName>
</protein>
<gene>
    <name evidence="11" type="ORF">Kpol_1023p13</name>
</gene>
<evidence type="ECO:0000256" key="2">
    <source>
        <dbReference type="ARBA" id="ARBA00022670"/>
    </source>
</evidence>
<dbReference type="MEROPS" id="C85.006"/>
<dbReference type="CDD" id="cd22745">
    <property type="entry name" value="OTU_OTU1"/>
    <property type="match status" value="1"/>
</dbReference>
<dbReference type="KEGG" id="vpo:Kpol_1023p13"/>
<comment type="subcellular location">
    <subcellularLocation>
        <location evidence="9">Cytoplasm</location>
    </subcellularLocation>
</comment>
<sequence length="308" mass="34013">MRLKISGAEGFNKVVTIDNDATLQDLVKVIDLNTSITSMRYGYPPIKLVLDEHSLGKNLGDLNISSGEKISISTESESSSGGIISGGSIPKVQETGILKENQVYIDLPEGDTNILQSHVVPDDNSCLFHAISYCIYKDIGLSNELRSVVSQEILSNKQTYNEAILEKSNSEYANWIMKKDSWGGGIEIAILSEKTETAIYVIDIDASKIEKFNEDKYSKFIMVVFNGIHYDAIELENGQTVFDKENELLSNIVLSGGLKIASQLKSSGYSFNTRKDKIICNICKKIMVGERQVARHAEETGHVDFGQA</sequence>
<dbReference type="GeneID" id="5547161"/>
<dbReference type="HOGENOM" id="CLU_049327_0_0_1"/>
<dbReference type="PhylomeDB" id="A7TFN6"/>
<dbReference type="Pfam" id="PF24560">
    <property type="entry name" value="zf-C2H2_OTU1_C"/>
    <property type="match status" value="1"/>
</dbReference>
<dbReference type="GO" id="GO:0036503">
    <property type="term" value="P:ERAD pathway"/>
    <property type="evidence" value="ECO:0007669"/>
    <property type="project" value="TreeGrafter"/>
</dbReference>
<dbReference type="InterPro" id="IPR057766">
    <property type="entry name" value="Znf-C2H2_OTU1-like_C"/>
</dbReference>
<dbReference type="Pfam" id="PF21403">
    <property type="entry name" value="OTU1_UBXL"/>
    <property type="match status" value="1"/>
</dbReference>
<dbReference type="InterPro" id="IPR038765">
    <property type="entry name" value="Papain-like_cys_pep_sf"/>
</dbReference>
<evidence type="ECO:0000256" key="6">
    <source>
        <dbReference type="ARBA" id="ARBA00022801"/>
    </source>
</evidence>